<dbReference type="GO" id="GO:0051056">
    <property type="term" value="P:regulation of small GTPase mediated signal transduction"/>
    <property type="evidence" value="ECO:0007669"/>
    <property type="project" value="InterPro"/>
</dbReference>
<dbReference type="PRINTS" id="PR01415">
    <property type="entry name" value="ANKYRIN"/>
</dbReference>
<dbReference type="Gene3D" id="1.20.1280.50">
    <property type="match status" value="1"/>
</dbReference>
<comment type="caution">
    <text evidence="6">The sequence shown here is derived from an EMBL/GenBank/DDBJ whole genome shotgun (WGS) entry which is preliminary data.</text>
</comment>
<dbReference type="InParanoid" id="A0A2P6NS82"/>
<dbReference type="InterPro" id="IPR000331">
    <property type="entry name" value="Rap/Ran_GAP_dom"/>
</dbReference>
<feature type="repeat" description="ANK" evidence="2">
    <location>
        <begin position="729"/>
        <end position="761"/>
    </location>
</feature>
<keyword evidence="1" id="KW-0343">GTPase activation</keyword>
<dbReference type="PROSITE" id="PS50085">
    <property type="entry name" value="RAPGAP"/>
    <property type="match status" value="1"/>
</dbReference>
<dbReference type="SUPFAM" id="SSF48403">
    <property type="entry name" value="Ankyrin repeat"/>
    <property type="match status" value="1"/>
</dbReference>
<accession>A0A2P6NS82</accession>
<dbReference type="SMART" id="SM00248">
    <property type="entry name" value="ANK"/>
    <property type="match status" value="5"/>
</dbReference>
<dbReference type="OrthoDB" id="2499658at2759"/>
<feature type="repeat" description="ANK" evidence="2">
    <location>
        <begin position="593"/>
        <end position="625"/>
    </location>
</feature>
<dbReference type="Gene3D" id="3.40.50.11210">
    <property type="entry name" value="Rap/Ran-GAP"/>
    <property type="match status" value="1"/>
</dbReference>
<evidence type="ECO:0000313" key="7">
    <source>
        <dbReference type="Proteomes" id="UP000241769"/>
    </source>
</evidence>
<dbReference type="EMBL" id="MDYQ01000026">
    <property type="protein sequence ID" value="PRP86824.1"/>
    <property type="molecule type" value="Genomic_DNA"/>
</dbReference>
<feature type="domain" description="F-box" evidence="5">
    <location>
        <begin position="133"/>
        <end position="179"/>
    </location>
</feature>
<feature type="region of interest" description="Disordered" evidence="3">
    <location>
        <begin position="46"/>
        <end position="90"/>
    </location>
</feature>
<dbReference type="Pfam" id="PF12796">
    <property type="entry name" value="Ank_2"/>
    <property type="match status" value="2"/>
</dbReference>
<evidence type="ECO:0000259" key="5">
    <source>
        <dbReference type="PROSITE" id="PS50181"/>
    </source>
</evidence>
<dbReference type="InterPro" id="IPR036047">
    <property type="entry name" value="F-box-like_dom_sf"/>
</dbReference>
<feature type="compositionally biased region" description="Basic and acidic residues" evidence="3">
    <location>
        <begin position="47"/>
        <end position="73"/>
    </location>
</feature>
<feature type="domain" description="Rap-GAP" evidence="4">
    <location>
        <begin position="1097"/>
        <end position="1311"/>
    </location>
</feature>
<feature type="region of interest" description="Disordered" evidence="3">
    <location>
        <begin position="812"/>
        <end position="842"/>
    </location>
</feature>
<dbReference type="SMART" id="SM00256">
    <property type="entry name" value="FBOX"/>
    <property type="match status" value="1"/>
</dbReference>
<dbReference type="InterPro" id="IPR050989">
    <property type="entry name" value="Rap1_Ran_GAP"/>
</dbReference>
<evidence type="ECO:0000256" key="1">
    <source>
        <dbReference type="ARBA" id="ARBA00022468"/>
    </source>
</evidence>
<feature type="repeat" description="ANK" evidence="2">
    <location>
        <begin position="659"/>
        <end position="695"/>
    </location>
</feature>
<protein>
    <submittedName>
        <fullName evidence="6">Protein F53A10.2, isoform a</fullName>
    </submittedName>
</protein>
<dbReference type="CDD" id="cd09917">
    <property type="entry name" value="F-box_SF"/>
    <property type="match status" value="1"/>
</dbReference>
<dbReference type="Pfam" id="PF12937">
    <property type="entry name" value="F-box-like"/>
    <property type="match status" value="1"/>
</dbReference>
<sequence length="1331" mass="151722">MGLAEISCFSSEASPIGRKKTEKCQYFPSLEVERASFQRGSASFLEYVDHKEEKRSENSGSTKETHRGTDSTLRRSSPTGNPPRQHKQIDRVMLKFRSVATMPQRRASSLRENGYTCGVDNDAERGSSGLTDDDFSSSLPAEIIFRIFTFLSNSDLIQAAQTSRFWRNLIKEDNHIRAIHLHYFACELHAWMSSRYNLRLKKRCTTKTDSKIKVLTHEWESPRSSWSMITTTKGKVVIDFSLLIKSIQPLWRGPSVIQHSPARNNEGQTMIDTRAGVTDSYHCQMLLTPSEWYVSVLVGEEVLRHHQPRSMEEYFDRQVSQFGHPSYTKNIEFNRDTLFRYVSHILPPPSVSDMWKGQQAAAEHVKILYESIRDSLSLDNLQSANVNLFIGGAEVGVVAPQASHQSPSQRRLILSGEHVDRLIQLKPTVLSEWEVQSGDDITNRVHVLLLVYQIDHPSTFRSLASLYARAQSYVPRDRLHVIVAGLEPEVVERQKKGLAGLLSLQNNRVKDETAQNWSHSIGALWIKTNTFSTYWFSRWGHQGMEVHCLVPPHRESTFVDNMLHELVKKNDLEGLEKHLRKEKGTNVDVKDETGQTPLHIAAYDGHFNIAYLLLSRGADVNSRDQQQWTPLHCSTNQGHLKISSLLLSRGSDPNAVNINRATPFHYVVRSEYSEDLIEVLHLMMENRADIDCKNNAGETPLMGAVSKKMTETVRFLIDYGANVNVKTSSGRTPLHYAVEMNARDISVILLKNGADRDAKMTEEPFHSPQKLAQLKGSPQIREVFAQSSWYEDHTYTSFTREGIEEELMSASPFMGSPSEEPPSPCIDGQNVSPGRRGTRPLPAVPVRTRRITRTESELIPNMPFRRHESGMFMIRPSDVTASQMSVSSPILGSPAINLDLEDPSIGLDIDINNGDAHYWKEKYLVLLEAVKKKYHIDKNIVGHYPGFYEETGVPNPNPEVSLLFQHCNYKNWFYHQEHAVYIGRMNRRNTTDKFEPLIITVTQDIHKYRMIVFTRLGDMQVLLPIHTEVNPRKSLQHSFSELPGKGKQLSKELLQLAKEKIIETRGTDRTELLISLELAGPSYNKENTKEMRDRLLEFEQYDPLKAKCFNVGVLYSKEGQTNEDEQFGNQHPSQAFDDFLNFLGDKIPLNGWLGHRGDLDTSGDTGHTSLYRRWKAFEIMFHVSTLLPYLPGEAQQMHRKRRIGNDIVTIVFQEGGQYTPPIRSQFLHCYVVVSPAALPNGRTGYKVQAACQTGVPGFGPQLGLDCVYERSREFREFLLTKVINSQLAALRHPQLREKIWCRPKEDYLVRIVKDYAKKKEHNTLENASPFT</sequence>
<dbReference type="Gene3D" id="1.25.40.20">
    <property type="entry name" value="Ankyrin repeat-containing domain"/>
    <property type="match status" value="2"/>
</dbReference>
<dbReference type="PROSITE" id="PS50088">
    <property type="entry name" value="ANK_REPEAT"/>
    <property type="match status" value="5"/>
</dbReference>
<evidence type="ECO:0000259" key="4">
    <source>
        <dbReference type="PROSITE" id="PS50085"/>
    </source>
</evidence>
<feature type="repeat" description="ANK" evidence="2">
    <location>
        <begin position="626"/>
        <end position="658"/>
    </location>
</feature>
<dbReference type="SUPFAM" id="SSF81383">
    <property type="entry name" value="F-box domain"/>
    <property type="match status" value="1"/>
</dbReference>
<dbReference type="InterPro" id="IPR001810">
    <property type="entry name" value="F-box_dom"/>
</dbReference>
<evidence type="ECO:0000256" key="3">
    <source>
        <dbReference type="SAM" id="MobiDB-lite"/>
    </source>
</evidence>
<dbReference type="InterPro" id="IPR036770">
    <property type="entry name" value="Ankyrin_rpt-contain_sf"/>
</dbReference>
<name>A0A2P6NS82_9EUKA</name>
<keyword evidence="2" id="KW-0040">ANK repeat</keyword>
<dbReference type="PANTHER" id="PTHR15711">
    <property type="entry name" value="RAP GTPASE-ACTIVATING PROTEIN"/>
    <property type="match status" value="1"/>
</dbReference>
<organism evidence="6 7">
    <name type="scientific">Planoprotostelium fungivorum</name>
    <dbReference type="NCBI Taxonomy" id="1890364"/>
    <lineage>
        <taxon>Eukaryota</taxon>
        <taxon>Amoebozoa</taxon>
        <taxon>Evosea</taxon>
        <taxon>Variosea</taxon>
        <taxon>Cavosteliida</taxon>
        <taxon>Cavosteliaceae</taxon>
        <taxon>Planoprotostelium</taxon>
    </lineage>
</organism>
<dbReference type="SUPFAM" id="SSF111347">
    <property type="entry name" value="Rap/Ran-GAP"/>
    <property type="match status" value="1"/>
</dbReference>
<dbReference type="PROSITE" id="PS50181">
    <property type="entry name" value="FBOX"/>
    <property type="match status" value="1"/>
</dbReference>
<dbReference type="InterPro" id="IPR035974">
    <property type="entry name" value="Rap/Ran-GAP_sf"/>
</dbReference>
<gene>
    <name evidence="6" type="ORF">PROFUN_05041</name>
</gene>
<reference evidence="6 7" key="1">
    <citation type="journal article" date="2018" name="Genome Biol. Evol.">
        <title>Multiple Roots of Fruiting Body Formation in Amoebozoa.</title>
        <authorList>
            <person name="Hillmann F."/>
            <person name="Forbes G."/>
            <person name="Novohradska S."/>
            <person name="Ferling I."/>
            <person name="Riege K."/>
            <person name="Groth M."/>
            <person name="Westermann M."/>
            <person name="Marz M."/>
            <person name="Spaller T."/>
            <person name="Winckler T."/>
            <person name="Schaap P."/>
            <person name="Glockner G."/>
        </authorList>
    </citation>
    <scope>NUCLEOTIDE SEQUENCE [LARGE SCALE GENOMIC DNA]</scope>
    <source>
        <strain evidence="6 7">Jena</strain>
    </source>
</reference>
<dbReference type="InterPro" id="IPR002110">
    <property type="entry name" value="Ankyrin_rpt"/>
</dbReference>
<evidence type="ECO:0000313" key="6">
    <source>
        <dbReference type="EMBL" id="PRP86824.1"/>
    </source>
</evidence>
<keyword evidence="7" id="KW-1185">Reference proteome</keyword>
<dbReference type="PROSITE" id="PS50297">
    <property type="entry name" value="ANK_REP_REGION"/>
    <property type="match status" value="4"/>
</dbReference>
<dbReference type="Proteomes" id="UP000241769">
    <property type="component" value="Unassembled WGS sequence"/>
</dbReference>
<dbReference type="Pfam" id="PF02145">
    <property type="entry name" value="Rap_GAP"/>
    <property type="match status" value="1"/>
</dbReference>
<evidence type="ECO:0000256" key="2">
    <source>
        <dbReference type="PROSITE-ProRule" id="PRU00023"/>
    </source>
</evidence>
<dbReference type="GO" id="GO:0005096">
    <property type="term" value="F:GTPase activator activity"/>
    <property type="evidence" value="ECO:0007669"/>
    <property type="project" value="UniProtKB-KW"/>
</dbReference>
<feature type="repeat" description="ANK" evidence="2">
    <location>
        <begin position="696"/>
        <end position="728"/>
    </location>
</feature>
<proteinExistence type="predicted"/>